<dbReference type="InterPro" id="IPR050807">
    <property type="entry name" value="TransReg_Diox_bact_type"/>
</dbReference>
<gene>
    <name evidence="5" type="ORF">KUH32_18365</name>
</gene>
<dbReference type="Proteomes" id="UP001166293">
    <property type="component" value="Unassembled WGS sequence"/>
</dbReference>
<dbReference type="CDD" id="cd00093">
    <property type="entry name" value="HTH_XRE"/>
    <property type="match status" value="1"/>
</dbReference>
<comment type="caution">
    <text evidence="5">The sequence shown here is derived from an EMBL/GenBank/DDBJ whole genome shotgun (WGS) entry which is preliminary data.</text>
</comment>
<reference evidence="5" key="1">
    <citation type="submission" date="2021-06" db="EMBL/GenBank/DDBJ databases">
        <title>Thalassococcus sp. CAU 1522 isolated from sea sand, Republic of Korea.</title>
        <authorList>
            <person name="Kim W."/>
        </authorList>
    </citation>
    <scope>NUCLEOTIDE SEQUENCE</scope>
    <source>
        <strain evidence="5">CAU 1522</strain>
    </source>
</reference>
<dbReference type="PANTHER" id="PTHR46797:SF23">
    <property type="entry name" value="HTH-TYPE TRANSCRIPTIONAL REGULATOR SUTR"/>
    <property type="match status" value="1"/>
</dbReference>
<name>A0ABS6NDQ0_9RHOB</name>
<evidence type="ECO:0000256" key="2">
    <source>
        <dbReference type="ARBA" id="ARBA00023125"/>
    </source>
</evidence>
<dbReference type="Pfam" id="PF09856">
    <property type="entry name" value="ScfRs"/>
    <property type="match status" value="1"/>
</dbReference>
<sequence>MARDTLTGSRIRERRIMLGMKQAELARRAGISASYLNLIEHNRRRIGGKLLLVIANALGVEAALLTEGAEATLIATLREAALDHRGAGAEIDRVDEFAGRFPGWARLIADSRTRIGALERAVETLTDRMTHDPHLAASLHEMLSTVTAIRSAASILAEPGEIAPEWQARFHRNIYEDSERLAETSRGLVTYLEAEGEAMAETGAPQEEMDAALAAVGFRFDALEQGQDPATAVAAIEDGASVTLTAPARQLLHGWAQRYSGDAAALPTPVLQSALAEIGTDPFVLADHLGVEPARVMRRMAALPGDARAGAFGLAICDASGVLTYRKPLPEFPMPRFGAACPLWPLYRALSRPMSPLSTAVEQPGQEGRGLIADAIAVPSGPHRPNREPVFEAYMLLRTEDIDETRPPLEVGLNCRICPRAACAARREPSILAGAAPQVL</sequence>
<keyword evidence="3" id="KW-0804">Transcription</keyword>
<evidence type="ECO:0000256" key="3">
    <source>
        <dbReference type="ARBA" id="ARBA00023163"/>
    </source>
</evidence>
<protein>
    <submittedName>
        <fullName evidence="5">Helix-turn-helix domain-containing protein</fullName>
    </submittedName>
</protein>
<evidence type="ECO:0000313" key="6">
    <source>
        <dbReference type="Proteomes" id="UP001166293"/>
    </source>
</evidence>
<dbReference type="Pfam" id="PF01381">
    <property type="entry name" value="HTH_3"/>
    <property type="match status" value="1"/>
</dbReference>
<dbReference type="PROSITE" id="PS50943">
    <property type="entry name" value="HTH_CROC1"/>
    <property type="match status" value="1"/>
</dbReference>
<dbReference type="RefSeq" id="WP_217780123.1">
    <property type="nucleotide sequence ID" value="NZ_JAHRWL010000004.1"/>
</dbReference>
<evidence type="ECO:0000313" key="5">
    <source>
        <dbReference type="EMBL" id="MBV2361734.1"/>
    </source>
</evidence>
<organism evidence="5 6">
    <name type="scientific">Thalassococcus arenae</name>
    <dbReference type="NCBI Taxonomy" id="2851652"/>
    <lineage>
        <taxon>Bacteria</taxon>
        <taxon>Pseudomonadati</taxon>
        <taxon>Pseudomonadota</taxon>
        <taxon>Alphaproteobacteria</taxon>
        <taxon>Rhodobacterales</taxon>
        <taxon>Roseobacteraceae</taxon>
        <taxon>Thalassococcus</taxon>
    </lineage>
</organism>
<feature type="domain" description="HTH cro/C1-type" evidence="4">
    <location>
        <begin position="11"/>
        <end position="65"/>
    </location>
</feature>
<dbReference type="InterPro" id="IPR018653">
    <property type="entry name" value="ScfR_C"/>
</dbReference>
<dbReference type="SMART" id="SM00530">
    <property type="entry name" value="HTH_XRE"/>
    <property type="match status" value="1"/>
</dbReference>
<proteinExistence type="predicted"/>
<dbReference type="EMBL" id="JAHRWL010000004">
    <property type="protein sequence ID" value="MBV2361734.1"/>
    <property type="molecule type" value="Genomic_DNA"/>
</dbReference>
<keyword evidence="2" id="KW-0238">DNA-binding</keyword>
<dbReference type="PANTHER" id="PTHR46797">
    <property type="entry name" value="HTH-TYPE TRANSCRIPTIONAL REGULATOR"/>
    <property type="match status" value="1"/>
</dbReference>
<accession>A0ABS6NDQ0</accession>
<dbReference type="InterPro" id="IPR001387">
    <property type="entry name" value="Cro/C1-type_HTH"/>
</dbReference>
<keyword evidence="6" id="KW-1185">Reference proteome</keyword>
<evidence type="ECO:0000256" key="1">
    <source>
        <dbReference type="ARBA" id="ARBA00023015"/>
    </source>
</evidence>
<evidence type="ECO:0000259" key="4">
    <source>
        <dbReference type="PROSITE" id="PS50943"/>
    </source>
</evidence>
<keyword evidence="1" id="KW-0805">Transcription regulation</keyword>